<dbReference type="Gene3D" id="3.40.50.300">
    <property type="entry name" value="P-loop containing nucleotide triphosphate hydrolases"/>
    <property type="match status" value="1"/>
</dbReference>
<dbReference type="Pfam" id="PF25872">
    <property type="entry name" value="HTH_77"/>
    <property type="match status" value="1"/>
</dbReference>
<dbReference type="InterPro" id="IPR019734">
    <property type="entry name" value="TPR_rpt"/>
</dbReference>
<dbReference type="Pfam" id="PF13401">
    <property type="entry name" value="AAA_22"/>
    <property type="match status" value="1"/>
</dbReference>
<evidence type="ECO:0000313" key="3">
    <source>
        <dbReference type="Proteomes" id="UP000831327"/>
    </source>
</evidence>
<dbReference type="CDD" id="cd07302">
    <property type="entry name" value="CHD"/>
    <property type="match status" value="1"/>
</dbReference>
<accession>A0ABM7XYA4</accession>
<keyword evidence="3" id="KW-1185">Reference proteome</keyword>
<dbReference type="InterPro" id="IPR029787">
    <property type="entry name" value="Nucleotide_cyclase"/>
</dbReference>
<dbReference type="EMBL" id="AP025637">
    <property type="protein sequence ID" value="BDG70478.1"/>
    <property type="molecule type" value="Genomic_DNA"/>
</dbReference>
<dbReference type="PANTHER" id="PTHR47691:SF3">
    <property type="entry name" value="HTH-TYPE TRANSCRIPTIONAL REGULATOR RV0890C-RELATED"/>
    <property type="match status" value="1"/>
</dbReference>
<dbReference type="SUPFAM" id="SSF55073">
    <property type="entry name" value="Nucleotide cyclase"/>
    <property type="match status" value="1"/>
</dbReference>
<dbReference type="InterPro" id="IPR027417">
    <property type="entry name" value="P-loop_NTPase"/>
</dbReference>
<dbReference type="Proteomes" id="UP000831327">
    <property type="component" value="Chromosome"/>
</dbReference>
<dbReference type="InterPro" id="IPR011990">
    <property type="entry name" value="TPR-like_helical_dom_sf"/>
</dbReference>
<evidence type="ECO:0000313" key="2">
    <source>
        <dbReference type="EMBL" id="BDG70478.1"/>
    </source>
</evidence>
<dbReference type="Pfam" id="PF00211">
    <property type="entry name" value="Guanylate_cyc"/>
    <property type="match status" value="1"/>
</dbReference>
<name>A0ABM7XYA4_9PROT</name>
<sequence length="949" mass="102318">MRTNDPHWVTLLFTDVEGSTRLLRKLGDEAYTRMHADLSATLRRVFKLRRGRVLDSQGDSFFVAFARSPLDAVAAAIECQASLAATPWPGAMVVRVRIGMHTALVRRADPSAGGGYVGLDVHRAARLCDAAHGGQVLLSAATHTLVAGHLPAGIQIIALGEHQLRDFGEAEPIFQLLMPGGQHGFPPLRSAQPVHADVPVPRTSLLGRAVETREVEDLLTRQDTRLVTLTGAGGTGKTRLAIAVARHARESFRDGICYVALAAITDPTLVASAIVRRLGLQESGPTLPEELLFGHLRRREMLLVLDNFEHLLPAASLVSDLLSSCPGVRVLVTSRAPLRLSGERDYAVPTLGVPDPSELGAVETLTRFAAVALFVDRARSVSVHFSANDSDLTAIARICVRLDGLPLAIELAAARIGLLTPQEILAQLGDVTGSGSLVLLTGGERDAPSRHRTLRSAIGWSLDLLARDDRAVFARLSVFVGGFSLDAAAAVEDALADCGVTAGQPTRGILDVISTLVENSLLQRVERVGTEARFAALETIREYGIELLNADAQRPAVMRAHASYFAALAEKGSKELGGPHQAEWLARLDNEHPNFRAALTWSLSAECEDRQLAARLATALWVFWFRRAYLREGSRWIEQVHAASKSVASPHGRATLLTADGTFARMVGDFDRADAVLEEAASMWRGLDDAEGLAWALSHLGLVKQWLGELDLGVDILRQSVDLRRQRGEDRGIARSLFHLAIAEDFRGNFNQAATLYEETLEVQQRIGDTWGAARVLGYLAKVLLRMREAARAEQLCRRALTLSSQVSDRWGIGLAHSGLAAAALARGETALAAKELKTSLVIFRDVGARDRVAETVQDLALLTQQLGAPQQSVRLAAGAATMQQASRLAFWPAVEALREVALAEARASIGEAAFDAAWLKGRLMGLEETIEDALAVPDSAEVSPEAPA</sequence>
<organism evidence="2 3">
    <name type="scientific">Roseomonas fluvialis</name>
    <dbReference type="NCBI Taxonomy" id="1750527"/>
    <lineage>
        <taxon>Bacteria</taxon>
        <taxon>Pseudomonadati</taxon>
        <taxon>Pseudomonadota</taxon>
        <taxon>Alphaproteobacteria</taxon>
        <taxon>Acetobacterales</taxon>
        <taxon>Roseomonadaceae</taxon>
        <taxon>Roseomonas</taxon>
    </lineage>
</organism>
<dbReference type="PRINTS" id="PR00364">
    <property type="entry name" value="DISEASERSIST"/>
</dbReference>
<dbReference type="RefSeq" id="WP_244457807.1">
    <property type="nucleotide sequence ID" value="NZ_AP025637.1"/>
</dbReference>
<dbReference type="InterPro" id="IPR058852">
    <property type="entry name" value="HTH_77"/>
</dbReference>
<dbReference type="PANTHER" id="PTHR47691">
    <property type="entry name" value="REGULATOR-RELATED"/>
    <property type="match status" value="1"/>
</dbReference>
<dbReference type="SMART" id="SM00028">
    <property type="entry name" value="TPR"/>
    <property type="match status" value="4"/>
</dbReference>
<gene>
    <name evidence="2" type="ORF">Rmf_04070</name>
</gene>
<proteinExistence type="predicted"/>
<dbReference type="Gene3D" id="1.25.40.10">
    <property type="entry name" value="Tetratricopeptide repeat domain"/>
    <property type="match status" value="1"/>
</dbReference>
<dbReference type="Gene3D" id="3.30.70.1230">
    <property type="entry name" value="Nucleotide cyclase"/>
    <property type="match status" value="1"/>
</dbReference>
<dbReference type="PROSITE" id="PS50125">
    <property type="entry name" value="GUANYLATE_CYCLASE_2"/>
    <property type="match status" value="1"/>
</dbReference>
<reference evidence="2 3" key="1">
    <citation type="journal article" date="2016" name="Microbes Environ.">
        <title>Phylogenetically diverse aerobic anoxygenic phototrophic bacteria isolated from epilithic biofilms in Tama river, Japan.</title>
        <authorList>
            <person name="Hirose S."/>
            <person name="Matsuura K."/>
            <person name="Haruta S."/>
        </authorList>
    </citation>
    <scope>NUCLEOTIDE SEQUENCE [LARGE SCALE GENOMIC DNA]</scope>
    <source>
        <strain evidence="2 3">S08</strain>
    </source>
</reference>
<dbReference type="InterPro" id="IPR049945">
    <property type="entry name" value="AAA_22"/>
</dbReference>
<dbReference type="SUPFAM" id="SSF48452">
    <property type="entry name" value="TPR-like"/>
    <property type="match status" value="1"/>
</dbReference>
<dbReference type="SUPFAM" id="SSF52540">
    <property type="entry name" value="P-loop containing nucleoside triphosphate hydrolases"/>
    <property type="match status" value="1"/>
</dbReference>
<feature type="domain" description="Guanylate cyclase" evidence="1">
    <location>
        <begin position="10"/>
        <end position="128"/>
    </location>
</feature>
<dbReference type="Pfam" id="PF13424">
    <property type="entry name" value="TPR_12"/>
    <property type="match status" value="1"/>
</dbReference>
<protein>
    <submittedName>
        <fullName evidence="2">LuxR family transcriptional regulator</fullName>
    </submittedName>
</protein>
<dbReference type="InterPro" id="IPR001054">
    <property type="entry name" value="A/G_cyclase"/>
</dbReference>
<evidence type="ECO:0000259" key="1">
    <source>
        <dbReference type="PROSITE" id="PS50125"/>
    </source>
</evidence>